<sequence length="69" mass="8019">MPGYHKQADRMSAEQYIDAVLKGELKDSVITFLLRCGRTPVKVIANYLEDEESCNYGTLMEWKNPFLKY</sequence>
<accession>A0A561DYP0</accession>
<gene>
    <name evidence="1" type="ORF">FB550_101511</name>
</gene>
<organism evidence="1 2">
    <name type="scientific">Neobacillus bataviensis</name>
    <dbReference type="NCBI Taxonomy" id="220685"/>
    <lineage>
        <taxon>Bacteria</taxon>
        <taxon>Bacillati</taxon>
        <taxon>Bacillota</taxon>
        <taxon>Bacilli</taxon>
        <taxon>Bacillales</taxon>
        <taxon>Bacillaceae</taxon>
        <taxon>Neobacillus</taxon>
    </lineage>
</organism>
<evidence type="ECO:0000313" key="2">
    <source>
        <dbReference type="Proteomes" id="UP000319671"/>
    </source>
</evidence>
<dbReference type="Proteomes" id="UP000319671">
    <property type="component" value="Unassembled WGS sequence"/>
</dbReference>
<dbReference type="Gene3D" id="3.40.630.30">
    <property type="match status" value="1"/>
</dbReference>
<name>A0A561DYP0_9BACI</name>
<keyword evidence="2" id="KW-1185">Reference proteome</keyword>
<reference evidence="1 2" key="1">
    <citation type="submission" date="2019-06" db="EMBL/GenBank/DDBJ databases">
        <title>Sorghum-associated microbial communities from plants grown in Nebraska, USA.</title>
        <authorList>
            <person name="Schachtman D."/>
        </authorList>
    </citation>
    <scope>NUCLEOTIDE SEQUENCE [LARGE SCALE GENOMIC DNA]</scope>
    <source>
        <strain evidence="1 2">2482</strain>
    </source>
</reference>
<protein>
    <submittedName>
        <fullName evidence="1">Uncharacterized protein</fullName>
    </submittedName>
</protein>
<evidence type="ECO:0000313" key="1">
    <source>
        <dbReference type="EMBL" id="TWE08485.1"/>
    </source>
</evidence>
<comment type="caution">
    <text evidence="1">The sequence shown here is derived from an EMBL/GenBank/DDBJ whole genome shotgun (WGS) entry which is preliminary data.</text>
</comment>
<dbReference type="EMBL" id="VIVN01000001">
    <property type="protein sequence ID" value="TWE08485.1"/>
    <property type="molecule type" value="Genomic_DNA"/>
</dbReference>
<dbReference type="AlphaFoldDB" id="A0A561DYP0"/>
<proteinExistence type="predicted"/>